<feature type="coiled-coil region" evidence="6">
    <location>
        <begin position="397"/>
        <end position="431"/>
    </location>
</feature>
<name>A0A182FJ21_ANOAL</name>
<keyword evidence="4" id="KW-0804">Transcription</keyword>
<dbReference type="VEuPathDB" id="VectorBase:AALB20_036798"/>
<evidence type="ECO:0000256" key="3">
    <source>
        <dbReference type="ARBA" id="ARBA00023125"/>
    </source>
</evidence>
<dbReference type="CDD" id="cd14690">
    <property type="entry name" value="bZIP_CREB1"/>
    <property type="match status" value="1"/>
</dbReference>
<dbReference type="Gene3D" id="1.20.5.170">
    <property type="match status" value="1"/>
</dbReference>
<dbReference type="GO" id="GO:0005634">
    <property type="term" value="C:nucleus"/>
    <property type="evidence" value="ECO:0007669"/>
    <property type="project" value="UniProtKB-SubCell"/>
</dbReference>
<dbReference type="InterPro" id="IPR003102">
    <property type="entry name" value="CREB1-like_pKID"/>
</dbReference>
<keyword evidence="9" id="KW-1185">Reference proteome</keyword>
<dbReference type="InterPro" id="IPR046347">
    <property type="entry name" value="bZIP_sf"/>
</dbReference>
<evidence type="ECO:0000313" key="8">
    <source>
        <dbReference type="EnsemblMetazoa" id="AALB006516-PA"/>
    </source>
</evidence>
<sequence>MSYTVVRCQWPKPNEAQRGDDGWSLRDLGRCDARDEVERKLSRRAACQRCGDGASGAGAGGGTGSANAATGSGEVAGGGGRGPSGAQLRNTGDNNLSTSSSSSGGASNNSNNNNNSAAHGKGTGSGSTAGGGFRQSTSLTVAGPTIDASHVSPAALAAAASATNIVHIIPAAAISEEPGPIPAQAQSVIQQNQQSVIQTAAGNAPLSRGVLLVCNKPNSVIHTTTGNLHPTLQVKPQAEVIKPELHIGGGPPSIMTDTNSDDTMSDEEASPKKRRDLLTRRPSYRKILSDLGGAEIGTLYEAFIVPSFERQTDRPIDRSIPLSRSGSVVASRATINTPSDGPGLHTIATPGGGVVQYSQPPEGIYVPLMGGSVQLEDQSRKREMRLQKNREAARECRRKKKEYIKCLENRVAVLENQNKALIEELKSLKELYCQQKSD</sequence>
<feature type="compositionally biased region" description="Gly residues" evidence="7">
    <location>
        <begin position="53"/>
        <end position="64"/>
    </location>
</feature>
<dbReference type="InterPro" id="IPR004827">
    <property type="entry name" value="bZIP"/>
</dbReference>
<dbReference type="EnsemblMetazoa" id="AALB006516-RA">
    <property type="protein sequence ID" value="AALB006516-PA"/>
    <property type="gene ID" value="AALB006516"/>
</dbReference>
<dbReference type="Proteomes" id="UP000069272">
    <property type="component" value="Chromosome X"/>
</dbReference>
<dbReference type="SMART" id="SM00338">
    <property type="entry name" value="BRLZ"/>
    <property type="match status" value="1"/>
</dbReference>
<reference evidence="8" key="2">
    <citation type="submission" date="2022-08" db="UniProtKB">
        <authorList>
            <consortium name="EnsemblMetazoa"/>
        </authorList>
    </citation>
    <scope>IDENTIFICATION</scope>
    <source>
        <strain evidence="8">STECLA/ALBI9_A</strain>
    </source>
</reference>
<evidence type="ECO:0000256" key="5">
    <source>
        <dbReference type="ARBA" id="ARBA00023242"/>
    </source>
</evidence>
<dbReference type="PRINTS" id="PR00041">
    <property type="entry name" value="LEUZIPPRCREB"/>
</dbReference>
<evidence type="ECO:0000256" key="7">
    <source>
        <dbReference type="SAM" id="MobiDB-lite"/>
    </source>
</evidence>
<feature type="region of interest" description="Disordered" evidence="7">
    <location>
        <begin position="245"/>
        <end position="274"/>
    </location>
</feature>
<dbReference type="PROSITE" id="PS50953">
    <property type="entry name" value="KID"/>
    <property type="match status" value="1"/>
</dbReference>
<proteinExistence type="predicted"/>
<dbReference type="InterPro" id="IPR001630">
    <property type="entry name" value="Leuzip_CREB"/>
</dbReference>
<reference evidence="8 9" key="1">
    <citation type="journal article" date="2017" name="G3 (Bethesda)">
        <title>The Physical Genome Mapping of Anopheles albimanus Corrected Scaffold Misassemblies and Identified Interarm Rearrangements in Genus Anopheles.</title>
        <authorList>
            <person name="Artemov G.N."/>
            <person name="Peery A.N."/>
            <person name="Jiang X."/>
            <person name="Tu Z."/>
            <person name="Stegniy V.N."/>
            <person name="Sharakhova M.V."/>
            <person name="Sharakhov I.V."/>
        </authorList>
    </citation>
    <scope>NUCLEOTIDE SEQUENCE [LARGE SCALE GENOMIC DNA]</scope>
    <source>
        <strain evidence="8 9">ALBI9_A</strain>
    </source>
</reference>
<dbReference type="VEuPathDB" id="VectorBase:AALB006516"/>
<evidence type="ECO:0000256" key="4">
    <source>
        <dbReference type="ARBA" id="ARBA00023163"/>
    </source>
</evidence>
<feature type="compositionally biased region" description="Gly residues" evidence="7">
    <location>
        <begin position="74"/>
        <end position="83"/>
    </location>
</feature>
<dbReference type="PROSITE" id="PS00036">
    <property type="entry name" value="BZIP_BASIC"/>
    <property type="match status" value="1"/>
</dbReference>
<evidence type="ECO:0000313" key="9">
    <source>
        <dbReference type="Proteomes" id="UP000069272"/>
    </source>
</evidence>
<dbReference type="SUPFAM" id="SSF57959">
    <property type="entry name" value="Leucine zipper domain"/>
    <property type="match status" value="1"/>
</dbReference>
<organism evidence="8 9">
    <name type="scientific">Anopheles albimanus</name>
    <name type="common">New world malaria mosquito</name>
    <dbReference type="NCBI Taxonomy" id="7167"/>
    <lineage>
        <taxon>Eukaryota</taxon>
        <taxon>Metazoa</taxon>
        <taxon>Ecdysozoa</taxon>
        <taxon>Arthropoda</taxon>
        <taxon>Hexapoda</taxon>
        <taxon>Insecta</taxon>
        <taxon>Pterygota</taxon>
        <taxon>Neoptera</taxon>
        <taxon>Endopterygota</taxon>
        <taxon>Diptera</taxon>
        <taxon>Nematocera</taxon>
        <taxon>Culicoidea</taxon>
        <taxon>Culicidae</taxon>
        <taxon>Anophelinae</taxon>
        <taxon>Anopheles</taxon>
    </lineage>
</organism>
<feature type="compositionally biased region" description="Gly residues" evidence="7">
    <location>
        <begin position="121"/>
        <end position="133"/>
    </location>
</feature>
<evidence type="ECO:0000256" key="2">
    <source>
        <dbReference type="ARBA" id="ARBA00023015"/>
    </source>
</evidence>
<feature type="region of interest" description="Disordered" evidence="7">
    <location>
        <begin position="42"/>
        <end position="136"/>
    </location>
</feature>
<dbReference type="GO" id="GO:0000981">
    <property type="term" value="F:DNA-binding transcription factor activity, RNA polymerase II-specific"/>
    <property type="evidence" value="ECO:0007669"/>
    <property type="project" value="TreeGrafter"/>
</dbReference>
<dbReference type="Pfam" id="PF00170">
    <property type="entry name" value="bZIP_1"/>
    <property type="match status" value="1"/>
</dbReference>
<dbReference type="AlphaFoldDB" id="A0A182FJ21"/>
<accession>A0A182FJ21</accession>
<keyword evidence="2" id="KW-0805">Transcription regulation</keyword>
<comment type="subcellular location">
    <subcellularLocation>
        <location evidence="1">Nucleus</location>
    </subcellularLocation>
</comment>
<dbReference type="STRING" id="7167.A0A182FJ21"/>
<dbReference type="FunFam" id="1.20.5.170:FF:000003">
    <property type="entry name" value="cAMP-responsive element modulator isoform X2"/>
    <property type="match status" value="1"/>
</dbReference>
<dbReference type="GO" id="GO:0000978">
    <property type="term" value="F:RNA polymerase II cis-regulatory region sequence-specific DNA binding"/>
    <property type="evidence" value="ECO:0007669"/>
    <property type="project" value="TreeGrafter"/>
</dbReference>
<protein>
    <submittedName>
        <fullName evidence="8">Uncharacterized protein</fullName>
    </submittedName>
</protein>
<feature type="compositionally biased region" description="Acidic residues" evidence="7">
    <location>
        <begin position="259"/>
        <end position="268"/>
    </location>
</feature>
<evidence type="ECO:0000256" key="1">
    <source>
        <dbReference type="ARBA" id="ARBA00004123"/>
    </source>
</evidence>
<feature type="compositionally biased region" description="Low complexity" evidence="7">
    <location>
        <begin position="84"/>
        <end position="120"/>
    </location>
</feature>
<dbReference type="PROSITE" id="PS50217">
    <property type="entry name" value="BZIP"/>
    <property type="match status" value="1"/>
</dbReference>
<dbReference type="GO" id="GO:0005667">
    <property type="term" value="C:transcription regulator complex"/>
    <property type="evidence" value="ECO:0007669"/>
    <property type="project" value="TreeGrafter"/>
</dbReference>
<keyword evidence="6" id="KW-0175">Coiled coil</keyword>
<keyword evidence="3" id="KW-0238">DNA-binding</keyword>
<keyword evidence="5" id="KW-0539">Nucleus</keyword>
<evidence type="ECO:0000256" key="6">
    <source>
        <dbReference type="SAM" id="Coils"/>
    </source>
</evidence>
<dbReference type="PANTHER" id="PTHR45879">
    <property type="entry name" value="CYCLIC AMP RESPONSE ELEMENT-BINDING PROTEIN B"/>
    <property type="match status" value="1"/>
</dbReference>
<dbReference type="PANTHER" id="PTHR45879:SF3">
    <property type="entry name" value="CYCLIC AMP RESPONSE ELEMENT-BINDING PROTEIN B"/>
    <property type="match status" value="1"/>
</dbReference>
<dbReference type="Pfam" id="PF02173">
    <property type="entry name" value="pKID"/>
    <property type="match status" value="1"/>
</dbReference>